<protein>
    <submittedName>
        <fullName evidence="5">ABC transporter substrate-binding protein</fullName>
    </submittedName>
</protein>
<evidence type="ECO:0000256" key="2">
    <source>
        <dbReference type="ARBA" id="ARBA00010742"/>
    </source>
</evidence>
<dbReference type="AlphaFoldDB" id="A0A5Q2QC83"/>
<proteinExistence type="inferred from homology"/>
<dbReference type="OrthoDB" id="9815602at2"/>
<evidence type="ECO:0000313" key="6">
    <source>
        <dbReference type="Proteomes" id="UP000388235"/>
    </source>
</evidence>
<name>A0A5Q2QC83_9GAMM</name>
<comment type="subcellular location">
    <subcellularLocation>
        <location evidence="1">Periplasm</location>
    </subcellularLocation>
</comment>
<dbReference type="PANTHER" id="PTHR30024:SF47">
    <property type="entry name" value="TAURINE-BINDING PERIPLASMIC PROTEIN"/>
    <property type="match status" value="1"/>
</dbReference>
<evidence type="ECO:0000256" key="1">
    <source>
        <dbReference type="ARBA" id="ARBA00004418"/>
    </source>
</evidence>
<dbReference type="PANTHER" id="PTHR30024">
    <property type="entry name" value="ALIPHATIC SULFONATES-BINDING PROTEIN-RELATED"/>
    <property type="match status" value="1"/>
</dbReference>
<dbReference type="SUPFAM" id="SSF53850">
    <property type="entry name" value="Periplasmic binding protein-like II"/>
    <property type="match status" value="1"/>
</dbReference>
<dbReference type="Proteomes" id="UP000388235">
    <property type="component" value="Chromosome"/>
</dbReference>
<dbReference type="RefSeq" id="WP_153713425.1">
    <property type="nucleotide sequence ID" value="NZ_CP045871.1"/>
</dbReference>
<sequence length="328" mass="33988">MKPLFSIAAAAALTLSSWVSADPIEVGYMPILPVAQLFVGVEQGALTTLAPDAKLIQFQNGPAMVQALLGGQLDIAYLGIGPAMVARAKGADIKVVASNIVEQISFVAQPELVAAFASGDRAGAFARFTETHGRAPIIATFPRGSVPETVLQYWLQNGLGIDDSGIQIVHQGAAAVQQSLLTGAVDGAAILEPVVSTTLARVKGAEVIAAGAELFPNQPGAVLVVREGLIAANPALVRAWVADHAAATEALRNDPAAANAVQKYVGGGRLPMALVETALVRSQASFVADPRAIVDGTRVMHDFQASQGTLKAKVDLDALFDLQFYPAP</sequence>
<comment type="similarity">
    <text evidence="2">Belongs to the bacterial solute-binding protein SsuA/TauA family.</text>
</comment>
<dbReference type="KEGG" id="llp:GH975_04740"/>
<keyword evidence="3 4" id="KW-0732">Signal</keyword>
<feature type="signal peptide" evidence="4">
    <location>
        <begin position="1"/>
        <end position="21"/>
    </location>
</feature>
<evidence type="ECO:0000256" key="3">
    <source>
        <dbReference type="ARBA" id="ARBA00022729"/>
    </source>
</evidence>
<dbReference type="Gene3D" id="3.40.190.10">
    <property type="entry name" value="Periplasmic binding protein-like II"/>
    <property type="match status" value="2"/>
</dbReference>
<dbReference type="GO" id="GO:0042597">
    <property type="term" value="C:periplasmic space"/>
    <property type="evidence" value="ECO:0007669"/>
    <property type="project" value="UniProtKB-SubCell"/>
</dbReference>
<dbReference type="EMBL" id="CP045871">
    <property type="protein sequence ID" value="QGG79921.1"/>
    <property type="molecule type" value="Genomic_DNA"/>
</dbReference>
<organism evidence="5 6">
    <name type="scientific">Litorivicinus lipolyticus</name>
    <dbReference type="NCBI Taxonomy" id="418701"/>
    <lineage>
        <taxon>Bacteria</taxon>
        <taxon>Pseudomonadati</taxon>
        <taxon>Pseudomonadota</taxon>
        <taxon>Gammaproteobacteria</taxon>
        <taxon>Oceanospirillales</taxon>
        <taxon>Litorivicinaceae</taxon>
        <taxon>Litorivicinus</taxon>
    </lineage>
</organism>
<feature type="chain" id="PRO_5024421577" evidence="4">
    <location>
        <begin position="22"/>
        <end position="328"/>
    </location>
</feature>
<evidence type="ECO:0000313" key="5">
    <source>
        <dbReference type="EMBL" id="QGG79921.1"/>
    </source>
</evidence>
<keyword evidence="6" id="KW-1185">Reference proteome</keyword>
<gene>
    <name evidence="5" type="ORF">GH975_04740</name>
</gene>
<accession>A0A5Q2QC83</accession>
<evidence type="ECO:0000256" key="4">
    <source>
        <dbReference type="SAM" id="SignalP"/>
    </source>
</evidence>
<reference evidence="5 6" key="1">
    <citation type="submission" date="2019-11" db="EMBL/GenBank/DDBJ databases">
        <authorList>
            <person name="Khan S.A."/>
            <person name="Jeon C.O."/>
            <person name="Chun B.H."/>
        </authorList>
    </citation>
    <scope>NUCLEOTIDE SEQUENCE [LARGE SCALE GENOMIC DNA]</scope>
    <source>
        <strain evidence="5 6">IMCC 1097</strain>
    </source>
</reference>
<dbReference type="Pfam" id="PF13379">
    <property type="entry name" value="NMT1_2"/>
    <property type="match status" value="1"/>
</dbReference>